<feature type="region of interest" description="Disordered" evidence="7">
    <location>
        <begin position="257"/>
        <end position="298"/>
    </location>
</feature>
<dbReference type="HOGENOM" id="CLU_013796_1_0_1"/>
<evidence type="ECO:0000259" key="8">
    <source>
        <dbReference type="PROSITE" id="PS50090"/>
    </source>
</evidence>
<dbReference type="SMART" id="SM00717">
    <property type="entry name" value="SANT"/>
    <property type="match status" value="2"/>
</dbReference>
<dbReference type="FunFam" id="1.10.10.60:FF:000061">
    <property type="entry name" value="Trihelix transcription factor GT-2"/>
    <property type="match status" value="1"/>
</dbReference>
<evidence type="ECO:0000256" key="5">
    <source>
        <dbReference type="ARBA" id="ARBA00023163"/>
    </source>
</evidence>
<evidence type="ECO:0000313" key="10">
    <source>
        <dbReference type="Proteomes" id="UP000032180"/>
    </source>
</evidence>
<keyword evidence="10" id="KW-1185">Reference proteome</keyword>
<dbReference type="GO" id="GO:0005634">
    <property type="term" value="C:nucleus"/>
    <property type="evidence" value="ECO:0007669"/>
    <property type="project" value="UniProtKB-SubCell"/>
</dbReference>
<dbReference type="Gene3D" id="1.10.10.60">
    <property type="entry name" value="Homeodomain-like"/>
    <property type="match status" value="2"/>
</dbReference>
<dbReference type="PANTHER" id="PTHR21654">
    <property type="entry name" value="FI21293P1"/>
    <property type="match status" value="1"/>
</dbReference>
<dbReference type="Proteomes" id="UP000032180">
    <property type="component" value="Chromosome 2"/>
</dbReference>
<evidence type="ECO:0000256" key="6">
    <source>
        <dbReference type="ARBA" id="ARBA00023242"/>
    </source>
</evidence>
<feature type="region of interest" description="Disordered" evidence="7">
    <location>
        <begin position="1"/>
        <end position="52"/>
    </location>
</feature>
<dbReference type="CDD" id="cd12203">
    <property type="entry name" value="GT1"/>
    <property type="match status" value="2"/>
</dbReference>
<dbReference type="eggNOG" id="KOG4282">
    <property type="taxonomic scope" value="Eukaryota"/>
</dbReference>
<reference evidence="9" key="3">
    <citation type="submission" date="2015-04" db="UniProtKB">
        <authorList>
            <consortium name="EnsemblPlants"/>
        </authorList>
    </citation>
    <scope>IDENTIFICATION</scope>
</reference>
<feature type="region of interest" description="Disordered" evidence="7">
    <location>
        <begin position="583"/>
        <end position="676"/>
    </location>
</feature>
<sequence length="676" mass="73205">MQHPEGAGDAGGDPPCGAAPTPPPTMPVYSLPPPPPAPASSDVMIPTPTPASSDVMIPTPTMLVFSLPQPPPAPASGEVMIPTPTQPAAPEEFQAAAAAGSGSAAAVKPNDDAMMVDVDAATPAAGGGGSGSSGNRWPRDETLALIRIRSEMDAAFRNATLKTPVWEELSRKLAKLGYQRSAQKCKEKFENVNKYYKRTKEGRAGRQSYRFFPQLEALHAAASQRQHQSGMPVEDPRPLSMARMLPAMDDLGFLSMSSEEDDSETDGDETDGEGDDEAPDGHDDDDYGAGEGSRSRSSRKQLMAMFEGMMKQVTEKQDAMQRAFMEALEKWESERIEREEAWRRKEVARINREREILSQERAAAATRDAAVIAFLQRVGATDLSPSSAAAAARAAGLQLTPVPPAPRAKKAERWVFGEGSSSGTTASPSPSRWPKQEVQALINLRMEKEEQYSEMGPKGALWEEIAAGMQRIGYNRSAKRCKEKWENINKYFKKVKESNKRRPEDSKTCPYFHQLDAIYRKKQYFAGRGSGGDGGVTIASAANSLAIVVVPEQEINQRELEGKSSNDGNLMQAVPLLEYYKIADDKEEEGTEGIEAEPIIREEEEETESDEEMGGNYTDEGDDDDKMQYKIEFQNPNAGGGGDDDDDAPAPATAAAATGSTSTPTPTNNTSSVAVQ</sequence>
<feature type="compositionally biased region" description="Acidic residues" evidence="7">
    <location>
        <begin position="585"/>
        <end position="595"/>
    </location>
</feature>
<keyword evidence="2" id="KW-0677">Repeat</keyword>
<feature type="compositionally biased region" description="Low complexity" evidence="7">
    <location>
        <begin position="649"/>
        <end position="676"/>
    </location>
</feature>
<keyword evidence="4" id="KW-0238">DNA-binding</keyword>
<evidence type="ECO:0000256" key="1">
    <source>
        <dbReference type="ARBA" id="ARBA00004123"/>
    </source>
</evidence>
<comment type="subcellular location">
    <subcellularLocation>
        <location evidence="1">Nucleus</location>
    </subcellularLocation>
</comment>
<accession>A0A0D9VIX0</accession>
<keyword evidence="3" id="KW-0805">Transcription regulation</keyword>
<proteinExistence type="predicted"/>
<dbReference type="GO" id="GO:0006355">
    <property type="term" value="P:regulation of DNA-templated transcription"/>
    <property type="evidence" value="ECO:0007669"/>
    <property type="project" value="UniProtKB-ARBA"/>
</dbReference>
<protein>
    <recommendedName>
        <fullName evidence="8">Myb-like domain-containing protein</fullName>
    </recommendedName>
</protein>
<feature type="compositionally biased region" description="Pro residues" evidence="7">
    <location>
        <begin position="20"/>
        <end position="38"/>
    </location>
</feature>
<dbReference type="PROSITE" id="PS50090">
    <property type="entry name" value="MYB_LIKE"/>
    <property type="match status" value="2"/>
</dbReference>
<feature type="compositionally biased region" description="Low complexity" evidence="7">
    <location>
        <begin position="419"/>
        <end position="430"/>
    </location>
</feature>
<feature type="compositionally biased region" description="Acidic residues" evidence="7">
    <location>
        <begin position="602"/>
        <end position="625"/>
    </location>
</feature>
<reference evidence="10" key="2">
    <citation type="submission" date="2013-12" db="EMBL/GenBank/DDBJ databases">
        <authorList>
            <person name="Yu Y."/>
            <person name="Lee S."/>
            <person name="de Baynast K."/>
            <person name="Wissotski M."/>
            <person name="Liu L."/>
            <person name="Talag J."/>
            <person name="Goicoechea J."/>
            <person name="Angelova A."/>
            <person name="Jetty R."/>
            <person name="Kudrna D."/>
            <person name="Golser W."/>
            <person name="Rivera L."/>
            <person name="Zhang J."/>
            <person name="Wing R."/>
        </authorList>
    </citation>
    <scope>NUCLEOTIDE SEQUENCE</scope>
</reference>
<evidence type="ECO:0000313" key="9">
    <source>
        <dbReference type="EnsemblPlants" id="LPERR02G21190.1"/>
    </source>
</evidence>
<dbReference type="InterPro" id="IPR044822">
    <property type="entry name" value="Myb_DNA-bind_4"/>
</dbReference>
<feature type="compositionally biased region" description="Low complexity" evidence="7">
    <location>
        <begin position="1"/>
        <end position="19"/>
    </location>
</feature>
<keyword evidence="6" id="KW-0539">Nucleus</keyword>
<feature type="region of interest" description="Disordered" evidence="7">
    <location>
        <begin position="414"/>
        <end position="434"/>
    </location>
</feature>
<evidence type="ECO:0000256" key="2">
    <source>
        <dbReference type="ARBA" id="ARBA00022737"/>
    </source>
</evidence>
<dbReference type="PANTHER" id="PTHR21654:SF21">
    <property type="entry name" value="GT-2-LIKE 1"/>
    <property type="match status" value="1"/>
</dbReference>
<name>A0A0D9VIX0_9ORYZ</name>
<feature type="domain" description="Myb-like" evidence="8">
    <location>
        <begin position="425"/>
        <end position="489"/>
    </location>
</feature>
<dbReference type="GO" id="GO:0003677">
    <property type="term" value="F:DNA binding"/>
    <property type="evidence" value="ECO:0007669"/>
    <property type="project" value="UniProtKB-KW"/>
</dbReference>
<evidence type="ECO:0000256" key="3">
    <source>
        <dbReference type="ARBA" id="ARBA00023015"/>
    </source>
</evidence>
<dbReference type="EnsemblPlants" id="LPERR02G21190.1">
    <property type="protein sequence ID" value="LPERR02G21190.1"/>
    <property type="gene ID" value="LPERR02G21190"/>
</dbReference>
<dbReference type="InterPro" id="IPR001005">
    <property type="entry name" value="SANT/Myb"/>
</dbReference>
<feature type="compositionally biased region" description="Acidic residues" evidence="7">
    <location>
        <begin position="258"/>
        <end position="288"/>
    </location>
</feature>
<organism evidence="9 10">
    <name type="scientific">Leersia perrieri</name>
    <dbReference type="NCBI Taxonomy" id="77586"/>
    <lineage>
        <taxon>Eukaryota</taxon>
        <taxon>Viridiplantae</taxon>
        <taxon>Streptophyta</taxon>
        <taxon>Embryophyta</taxon>
        <taxon>Tracheophyta</taxon>
        <taxon>Spermatophyta</taxon>
        <taxon>Magnoliopsida</taxon>
        <taxon>Liliopsida</taxon>
        <taxon>Poales</taxon>
        <taxon>Poaceae</taxon>
        <taxon>BOP clade</taxon>
        <taxon>Oryzoideae</taxon>
        <taxon>Oryzeae</taxon>
        <taxon>Oryzinae</taxon>
        <taxon>Leersia</taxon>
    </lineage>
</organism>
<dbReference type="Gramene" id="LPERR02G21190.1">
    <property type="protein sequence ID" value="LPERR02G21190.1"/>
    <property type="gene ID" value="LPERR02G21190"/>
</dbReference>
<dbReference type="FunFam" id="1.10.10.60:FF:000092">
    <property type="entry name" value="Trihelix transcription factor GT-2"/>
    <property type="match status" value="1"/>
</dbReference>
<dbReference type="AlphaFoldDB" id="A0A0D9VIX0"/>
<dbReference type="Pfam" id="PF13837">
    <property type="entry name" value="Myb_DNA-bind_4"/>
    <property type="match status" value="2"/>
</dbReference>
<evidence type="ECO:0000256" key="4">
    <source>
        <dbReference type="ARBA" id="ARBA00023125"/>
    </source>
</evidence>
<reference evidence="9 10" key="1">
    <citation type="submission" date="2012-08" db="EMBL/GenBank/DDBJ databases">
        <title>Oryza genome evolution.</title>
        <authorList>
            <person name="Wing R.A."/>
        </authorList>
    </citation>
    <scope>NUCLEOTIDE SEQUENCE</scope>
</reference>
<keyword evidence="5" id="KW-0804">Transcription</keyword>
<feature type="domain" description="Myb-like" evidence="8">
    <location>
        <begin position="129"/>
        <end position="193"/>
    </location>
</feature>
<evidence type="ECO:0000256" key="7">
    <source>
        <dbReference type="SAM" id="MobiDB-lite"/>
    </source>
</evidence>